<evidence type="ECO:0000259" key="3">
    <source>
        <dbReference type="PROSITE" id="PS50089"/>
    </source>
</evidence>
<dbReference type="GO" id="GO:0008270">
    <property type="term" value="F:zinc ion binding"/>
    <property type="evidence" value="ECO:0007669"/>
    <property type="project" value="UniProtKB-KW"/>
</dbReference>
<evidence type="ECO:0000256" key="2">
    <source>
        <dbReference type="SAM" id="MobiDB-lite"/>
    </source>
</evidence>
<dbReference type="EMBL" id="CDMY01000559">
    <property type="protein sequence ID" value="CEM22815.1"/>
    <property type="molecule type" value="Genomic_DNA"/>
</dbReference>
<keyword evidence="5" id="KW-1185">Reference proteome</keyword>
<dbReference type="AlphaFoldDB" id="A0A0G4G401"/>
<gene>
    <name evidence="4" type="ORF">Vbra_16902</name>
</gene>
<dbReference type="SUPFAM" id="SSF57850">
    <property type="entry name" value="RING/U-box"/>
    <property type="match status" value="1"/>
</dbReference>
<dbReference type="VEuPathDB" id="CryptoDB:Vbra_16902"/>
<keyword evidence="1" id="KW-0863">Zinc-finger</keyword>
<evidence type="ECO:0000313" key="4">
    <source>
        <dbReference type="EMBL" id="CEM22815.1"/>
    </source>
</evidence>
<dbReference type="InterPro" id="IPR013083">
    <property type="entry name" value="Znf_RING/FYVE/PHD"/>
</dbReference>
<feature type="region of interest" description="Disordered" evidence="2">
    <location>
        <begin position="172"/>
        <end position="211"/>
    </location>
</feature>
<dbReference type="PROSITE" id="PS50089">
    <property type="entry name" value="ZF_RING_2"/>
    <property type="match status" value="1"/>
</dbReference>
<keyword evidence="1" id="KW-0862">Zinc</keyword>
<reference evidence="4 5" key="1">
    <citation type="submission" date="2014-11" db="EMBL/GenBank/DDBJ databases">
        <authorList>
            <person name="Zhu J."/>
            <person name="Qi W."/>
            <person name="Song R."/>
        </authorList>
    </citation>
    <scope>NUCLEOTIDE SEQUENCE [LARGE SCALE GENOMIC DNA]</scope>
</reference>
<keyword evidence="1" id="KW-0479">Metal-binding</keyword>
<proteinExistence type="predicted"/>
<accession>A0A0G4G401</accession>
<organism evidence="4 5">
    <name type="scientific">Vitrella brassicaformis (strain CCMP3155)</name>
    <dbReference type="NCBI Taxonomy" id="1169540"/>
    <lineage>
        <taxon>Eukaryota</taxon>
        <taxon>Sar</taxon>
        <taxon>Alveolata</taxon>
        <taxon>Colpodellida</taxon>
        <taxon>Vitrellaceae</taxon>
        <taxon>Vitrella</taxon>
    </lineage>
</organism>
<dbReference type="InParanoid" id="A0A0G4G401"/>
<dbReference type="Gene3D" id="3.30.40.10">
    <property type="entry name" value="Zinc/RING finger domain, C3HC4 (zinc finger)"/>
    <property type="match status" value="1"/>
</dbReference>
<evidence type="ECO:0000313" key="5">
    <source>
        <dbReference type="Proteomes" id="UP000041254"/>
    </source>
</evidence>
<sequence length="211" mass="23721">MAYNLRNTEARQARDYYAGNVRRLFQEGNGQEADEPSQQTQSGALCTVCAEELHGDALHRLPCHPDTCIRCLLRTYTHQNGHRCPQCRAHFAFEVLEEAVGDEGTLPLCAHIIEHVHRNAPRADASDQYNAGDAVEGRWRLEEDVLMLPGTNTLLLELPQLNRNLELGIEEPPLPGSMAEMEDAIANDPELYGPARQEEQDDEWRPPTEPS</sequence>
<dbReference type="Proteomes" id="UP000041254">
    <property type="component" value="Unassembled WGS sequence"/>
</dbReference>
<protein>
    <recommendedName>
        <fullName evidence="3">RING-type domain-containing protein</fullName>
    </recommendedName>
</protein>
<feature type="domain" description="RING-type" evidence="3">
    <location>
        <begin position="46"/>
        <end position="88"/>
    </location>
</feature>
<name>A0A0G4G401_VITBC</name>
<dbReference type="InterPro" id="IPR001841">
    <property type="entry name" value="Znf_RING"/>
</dbReference>
<evidence type="ECO:0000256" key="1">
    <source>
        <dbReference type="PROSITE-ProRule" id="PRU00175"/>
    </source>
</evidence>